<dbReference type="InterPro" id="IPR052097">
    <property type="entry name" value="SET-MYND_domain_protein"/>
</dbReference>
<dbReference type="InterPro" id="IPR001214">
    <property type="entry name" value="SET_dom"/>
</dbReference>
<evidence type="ECO:0000256" key="4">
    <source>
        <dbReference type="ARBA" id="ARBA00022723"/>
    </source>
</evidence>
<dbReference type="Gene3D" id="1.25.40.10">
    <property type="entry name" value="Tetratricopeptide repeat domain"/>
    <property type="match status" value="1"/>
</dbReference>
<keyword evidence="5 7" id="KW-0863">Zinc-finger</keyword>
<name>A0A9N9QD99_9CUCU</name>
<evidence type="ECO:0000256" key="7">
    <source>
        <dbReference type="PROSITE-ProRule" id="PRU00134"/>
    </source>
</evidence>
<dbReference type="GO" id="GO:0008276">
    <property type="term" value="F:protein methyltransferase activity"/>
    <property type="evidence" value="ECO:0007669"/>
    <property type="project" value="UniProtKB-ARBA"/>
</dbReference>
<protein>
    <recommendedName>
        <fullName evidence="12">SET and MYND domain-containing protein 4</fullName>
    </recommendedName>
</protein>
<feature type="domain" description="SET" evidence="8">
    <location>
        <begin position="173"/>
        <end position="431"/>
    </location>
</feature>
<dbReference type="EMBL" id="OU892277">
    <property type="protein sequence ID" value="CAG9759713.1"/>
    <property type="molecule type" value="Genomic_DNA"/>
</dbReference>
<feature type="domain" description="MYND-type" evidence="9">
    <location>
        <begin position="220"/>
        <end position="259"/>
    </location>
</feature>
<keyword evidence="3" id="KW-0949">S-adenosyl-L-methionine</keyword>
<evidence type="ECO:0000256" key="1">
    <source>
        <dbReference type="ARBA" id="ARBA00022603"/>
    </source>
</evidence>
<evidence type="ECO:0000259" key="9">
    <source>
        <dbReference type="PROSITE" id="PS50865"/>
    </source>
</evidence>
<dbReference type="SUPFAM" id="SSF48452">
    <property type="entry name" value="TPR-like"/>
    <property type="match status" value="1"/>
</dbReference>
<dbReference type="InterPro" id="IPR011990">
    <property type="entry name" value="TPR-like_helical_dom_sf"/>
</dbReference>
<dbReference type="GO" id="GO:0005634">
    <property type="term" value="C:nucleus"/>
    <property type="evidence" value="ECO:0007669"/>
    <property type="project" value="TreeGrafter"/>
</dbReference>
<evidence type="ECO:0000256" key="6">
    <source>
        <dbReference type="ARBA" id="ARBA00022833"/>
    </source>
</evidence>
<keyword evidence="11" id="KW-1185">Reference proteome</keyword>
<dbReference type="PROSITE" id="PS50280">
    <property type="entry name" value="SET"/>
    <property type="match status" value="1"/>
</dbReference>
<dbReference type="Proteomes" id="UP001152799">
    <property type="component" value="Chromosome 1"/>
</dbReference>
<reference evidence="10" key="1">
    <citation type="submission" date="2022-01" db="EMBL/GenBank/DDBJ databases">
        <authorList>
            <person name="King R."/>
        </authorList>
    </citation>
    <scope>NUCLEOTIDE SEQUENCE</scope>
</reference>
<dbReference type="InterPro" id="IPR002893">
    <property type="entry name" value="Znf_MYND"/>
</dbReference>
<accession>A0A9N9QD99</accession>
<keyword evidence="1" id="KW-0489">Methyltransferase</keyword>
<dbReference type="Pfam" id="PF00856">
    <property type="entry name" value="SET"/>
    <property type="match status" value="1"/>
</dbReference>
<evidence type="ECO:0000313" key="10">
    <source>
        <dbReference type="EMBL" id="CAG9759713.1"/>
    </source>
</evidence>
<organism evidence="10 11">
    <name type="scientific">Ceutorhynchus assimilis</name>
    <name type="common">cabbage seed weevil</name>
    <dbReference type="NCBI Taxonomy" id="467358"/>
    <lineage>
        <taxon>Eukaryota</taxon>
        <taxon>Metazoa</taxon>
        <taxon>Ecdysozoa</taxon>
        <taxon>Arthropoda</taxon>
        <taxon>Hexapoda</taxon>
        <taxon>Insecta</taxon>
        <taxon>Pterygota</taxon>
        <taxon>Neoptera</taxon>
        <taxon>Endopterygota</taxon>
        <taxon>Coleoptera</taxon>
        <taxon>Polyphaga</taxon>
        <taxon>Cucujiformia</taxon>
        <taxon>Curculionidae</taxon>
        <taxon>Ceutorhynchinae</taxon>
        <taxon>Ceutorhynchus</taxon>
    </lineage>
</organism>
<dbReference type="Gene3D" id="1.10.220.160">
    <property type="match status" value="1"/>
</dbReference>
<dbReference type="Gene3D" id="6.10.140.2220">
    <property type="match status" value="1"/>
</dbReference>
<dbReference type="GO" id="GO:0008757">
    <property type="term" value="F:S-adenosylmethionine-dependent methyltransferase activity"/>
    <property type="evidence" value="ECO:0007669"/>
    <property type="project" value="UniProtKB-ARBA"/>
</dbReference>
<keyword evidence="6" id="KW-0862">Zinc</keyword>
<dbReference type="InterPro" id="IPR046341">
    <property type="entry name" value="SET_dom_sf"/>
</dbReference>
<dbReference type="GO" id="GO:0032259">
    <property type="term" value="P:methylation"/>
    <property type="evidence" value="ECO:0007669"/>
    <property type="project" value="UniProtKB-KW"/>
</dbReference>
<dbReference type="GO" id="GO:0005737">
    <property type="term" value="C:cytoplasm"/>
    <property type="evidence" value="ECO:0007669"/>
    <property type="project" value="TreeGrafter"/>
</dbReference>
<evidence type="ECO:0000256" key="5">
    <source>
        <dbReference type="ARBA" id="ARBA00022771"/>
    </source>
</evidence>
<dbReference type="SUPFAM" id="SSF82199">
    <property type="entry name" value="SET domain"/>
    <property type="match status" value="1"/>
</dbReference>
<evidence type="ECO:0000256" key="2">
    <source>
        <dbReference type="ARBA" id="ARBA00022679"/>
    </source>
</evidence>
<dbReference type="GO" id="GO:0008170">
    <property type="term" value="F:N-methyltransferase activity"/>
    <property type="evidence" value="ECO:0007669"/>
    <property type="project" value="UniProtKB-ARBA"/>
</dbReference>
<dbReference type="PANTHER" id="PTHR46165">
    <property type="entry name" value="SET AND MYND DOMAIN-CONTAINING PROTEIN 4"/>
    <property type="match status" value="1"/>
</dbReference>
<dbReference type="GO" id="GO:0008270">
    <property type="term" value="F:zinc ion binding"/>
    <property type="evidence" value="ECO:0007669"/>
    <property type="project" value="UniProtKB-KW"/>
</dbReference>
<dbReference type="GO" id="GO:0042826">
    <property type="term" value="F:histone deacetylase binding"/>
    <property type="evidence" value="ECO:0007669"/>
    <property type="project" value="TreeGrafter"/>
</dbReference>
<dbReference type="AlphaFoldDB" id="A0A9N9QD99"/>
<dbReference type="OrthoDB" id="7770870at2759"/>
<dbReference type="Gene3D" id="2.170.270.10">
    <property type="entry name" value="SET domain"/>
    <property type="match status" value="1"/>
</dbReference>
<dbReference type="PROSITE" id="PS50865">
    <property type="entry name" value="ZF_MYND_2"/>
    <property type="match status" value="1"/>
</dbReference>
<evidence type="ECO:0008006" key="12">
    <source>
        <dbReference type="Google" id="ProtNLM"/>
    </source>
</evidence>
<evidence type="ECO:0000256" key="3">
    <source>
        <dbReference type="ARBA" id="ARBA00022691"/>
    </source>
</evidence>
<keyword evidence="2" id="KW-0808">Transferase</keyword>
<keyword evidence="4" id="KW-0479">Metal-binding</keyword>
<dbReference type="PANTHER" id="PTHR46165:SF6">
    <property type="entry name" value="SET AND MYND DOMAIN-CONTAINING PROTEIN 4-LIKE PROTEIN"/>
    <property type="match status" value="1"/>
</dbReference>
<sequence length="540" mass="61417">MLSPGEIEDPQITSEQLLSLKADIRIINMLEELAHKHCPSQFQDIESGGKISKSNDKASALIDEGRKMFRQKNYMKALLAFTQSIANALDKTEILGLAYGGRAEVLFQRGFFKECLQDIERALENNYPKDLVGKLLEKKTQAELNKATQKIKKFHEDVPALIHPNPKISCAADNVEILKDDYGGRHVVATKNIEAGEIISIEKPYAVAIGTKPSQRFLHCHECLETCFNLIPCPGCRTALYCSEKCRDTAREFYHYSECDLCQFDFNELLNVKTVLKGLKELSTVSADVQQFDGTMYKSDRYEEIQVLQTNKEKRSVRDLFEAANEACIVLHFLTKYSDFFTKVQISSDRLKELLFHHYFNTTLNKISVEKIKKASVDTEFHEVGEAIYAFSSLLNHHCYGNVAASFYGSTLVLRAAKNIKTGESCCLTYRNYNFAEFPKLVRSHQLFKYYQFTCTCQACENNWPIFDCLDSGDVEAYQQLAEEVKKALSEANVDINGILKVVTKKVKEFSAAEPTKVDVNVKRIFCDLLKFSGNKIFEF</sequence>
<evidence type="ECO:0000259" key="8">
    <source>
        <dbReference type="PROSITE" id="PS50280"/>
    </source>
</evidence>
<gene>
    <name evidence="10" type="ORF">CEUTPL_LOCUS455</name>
</gene>
<proteinExistence type="predicted"/>
<dbReference type="Pfam" id="PF01753">
    <property type="entry name" value="zf-MYND"/>
    <property type="match status" value="1"/>
</dbReference>
<dbReference type="SUPFAM" id="SSF144232">
    <property type="entry name" value="HIT/MYND zinc finger-like"/>
    <property type="match status" value="1"/>
</dbReference>
<evidence type="ECO:0000313" key="11">
    <source>
        <dbReference type="Proteomes" id="UP001152799"/>
    </source>
</evidence>